<organism evidence="2">
    <name type="scientific">Opuntia streptacantha</name>
    <name type="common">Prickly pear cactus</name>
    <name type="synonym">Opuntia cardona</name>
    <dbReference type="NCBI Taxonomy" id="393608"/>
    <lineage>
        <taxon>Eukaryota</taxon>
        <taxon>Viridiplantae</taxon>
        <taxon>Streptophyta</taxon>
        <taxon>Embryophyta</taxon>
        <taxon>Tracheophyta</taxon>
        <taxon>Spermatophyta</taxon>
        <taxon>Magnoliopsida</taxon>
        <taxon>eudicotyledons</taxon>
        <taxon>Gunneridae</taxon>
        <taxon>Pentapetalae</taxon>
        <taxon>Caryophyllales</taxon>
        <taxon>Cactineae</taxon>
        <taxon>Cactaceae</taxon>
        <taxon>Opuntioideae</taxon>
        <taxon>Opuntia</taxon>
    </lineage>
</organism>
<keyword evidence="1" id="KW-0472">Membrane</keyword>
<reference evidence="2" key="1">
    <citation type="journal article" date="2013" name="J. Plant Res.">
        <title>Effect of fungi and light on seed germination of three Opuntia species from semiarid lands of central Mexico.</title>
        <authorList>
            <person name="Delgado-Sanchez P."/>
            <person name="Jimenez-Bremont J.F."/>
            <person name="Guerrero-Gonzalez Mde L."/>
            <person name="Flores J."/>
        </authorList>
    </citation>
    <scope>NUCLEOTIDE SEQUENCE</scope>
    <source>
        <tissue evidence="2">Cladode</tissue>
    </source>
</reference>
<evidence type="ECO:0000256" key="1">
    <source>
        <dbReference type="SAM" id="Phobius"/>
    </source>
</evidence>
<dbReference type="AlphaFoldDB" id="A0A7C9DHW9"/>
<keyword evidence="1" id="KW-0812">Transmembrane</keyword>
<accession>A0A7C9DHW9</accession>
<name>A0A7C9DHW9_OPUST</name>
<proteinExistence type="predicted"/>
<evidence type="ECO:0000313" key="2">
    <source>
        <dbReference type="EMBL" id="MBA4642087.1"/>
    </source>
</evidence>
<sequence>MHCWISSSKSLTTALYACFSSASAGFPGGDVRSLARDSSNLELWNKLLISREPSALYRNWIASLRIVPLLEAMTEERQGLLLLVLVLCLFYVLMRNVTDV</sequence>
<keyword evidence="1" id="KW-1133">Transmembrane helix</keyword>
<feature type="transmembrane region" description="Helical" evidence="1">
    <location>
        <begin position="78"/>
        <end position="94"/>
    </location>
</feature>
<reference evidence="2" key="2">
    <citation type="submission" date="2020-07" db="EMBL/GenBank/DDBJ databases">
        <authorList>
            <person name="Vera ALvarez R."/>
            <person name="Arias-Moreno D.M."/>
            <person name="Jimenez-Jacinto V."/>
            <person name="Jimenez-Bremont J.F."/>
            <person name="Swaminathan K."/>
            <person name="Moose S.P."/>
            <person name="Guerrero-Gonzalez M.L."/>
            <person name="Marino-Ramirez L."/>
            <person name="Landsman D."/>
            <person name="Rodriguez-Kessler M."/>
            <person name="Delgado-Sanchez P."/>
        </authorList>
    </citation>
    <scope>NUCLEOTIDE SEQUENCE</scope>
    <source>
        <tissue evidence="2">Cladode</tissue>
    </source>
</reference>
<dbReference type="EMBL" id="GISG01127069">
    <property type="protein sequence ID" value="MBA4642087.1"/>
    <property type="molecule type" value="Transcribed_RNA"/>
</dbReference>
<protein>
    <submittedName>
        <fullName evidence="2">Uncharacterized protein</fullName>
    </submittedName>
</protein>